<dbReference type="InterPro" id="IPR036890">
    <property type="entry name" value="HATPase_C_sf"/>
</dbReference>
<dbReference type="SUPFAM" id="SSF55874">
    <property type="entry name" value="ATPase domain of HSP90 chaperone/DNA topoisomerase II/histidine kinase"/>
    <property type="match status" value="1"/>
</dbReference>
<comment type="caution">
    <text evidence="11">The sequence shown here is derived from an EMBL/GenBank/DDBJ whole genome shotgun (WGS) entry which is preliminary data.</text>
</comment>
<comment type="catalytic activity">
    <reaction evidence="1">
        <text>ATP + protein L-histidine = ADP + protein N-phospho-L-histidine.</text>
        <dbReference type="EC" id="2.7.13.3"/>
    </reaction>
</comment>
<dbReference type="InterPro" id="IPR003594">
    <property type="entry name" value="HATPase_dom"/>
</dbReference>
<accession>A0ABW7Z6H5</accession>
<evidence type="ECO:0000256" key="6">
    <source>
        <dbReference type="ARBA" id="ARBA00022777"/>
    </source>
</evidence>
<keyword evidence="9" id="KW-0812">Transmembrane</keyword>
<evidence type="ECO:0000256" key="3">
    <source>
        <dbReference type="ARBA" id="ARBA00022553"/>
    </source>
</evidence>
<dbReference type="EC" id="2.7.13.3" evidence="2"/>
<keyword evidence="5" id="KW-0547">Nucleotide-binding</keyword>
<dbReference type="PANTHER" id="PTHR24421">
    <property type="entry name" value="NITRATE/NITRITE SENSOR PROTEIN NARX-RELATED"/>
    <property type="match status" value="1"/>
</dbReference>
<dbReference type="RefSeq" id="WP_397089216.1">
    <property type="nucleotide sequence ID" value="NZ_JBITGY010000012.1"/>
</dbReference>
<dbReference type="Proteomes" id="UP001612741">
    <property type="component" value="Unassembled WGS sequence"/>
</dbReference>
<feature type="transmembrane region" description="Helical" evidence="9">
    <location>
        <begin position="117"/>
        <end position="136"/>
    </location>
</feature>
<keyword evidence="7" id="KW-0067">ATP-binding</keyword>
<keyword evidence="9" id="KW-0472">Membrane</keyword>
<evidence type="ECO:0000256" key="7">
    <source>
        <dbReference type="ARBA" id="ARBA00022840"/>
    </source>
</evidence>
<evidence type="ECO:0000256" key="1">
    <source>
        <dbReference type="ARBA" id="ARBA00000085"/>
    </source>
</evidence>
<proteinExistence type="predicted"/>
<dbReference type="SMART" id="SM00387">
    <property type="entry name" value="HATPase_c"/>
    <property type="match status" value="1"/>
</dbReference>
<dbReference type="Pfam" id="PF02518">
    <property type="entry name" value="HATPase_c"/>
    <property type="match status" value="1"/>
</dbReference>
<organism evidence="11 12">
    <name type="scientific">Nonomuraea typhae</name>
    <dbReference type="NCBI Taxonomy" id="2603600"/>
    <lineage>
        <taxon>Bacteria</taxon>
        <taxon>Bacillati</taxon>
        <taxon>Actinomycetota</taxon>
        <taxon>Actinomycetes</taxon>
        <taxon>Streptosporangiales</taxon>
        <taxon>Streptosporangiaceae</taxon>
        <taxon>Nonomuraea</taxon>
    </lineage>
</organism>
<gene>
    <name evidence="11" type="ORF">ACIBG2_39045</name>
</gene>
<evidence type="ECO:0000259" key="10">
    <source>
        <dbReference type="SMART" id="SM00387"/>
    </source>
</evidence>
<dbReference type="EMBL" id="JBITGY010000012">
    <property type="protein sequence ID" value="MFI6503435.1"/>
    <property type="molecule type" value="Genomic_DNA"/>
</dbReference>
<sequence>MRVLNAGLAVVFAVVLAFWADRIGGSWGGGYWAFDLVAGWLVCAAAVTRDHRSWERAAGWLRGRRLWGRAAGWLRGRRLWGRAAGRPGGQGAAAVAGCLVAVAAVVVSRLAELPSEPGPAMALALGVLVASAVRTLPAARAGVVAAAGLVVVLATLLPYGTAAPSLPAPATTLAAAIWICALAAGLTPRVLAARRRAAARRVRAEVRRQLARELHDVVAHHVTGIVLQSQAARVLARRRPERLEGSLAGIEASGAEAMAATRRLVGLLRQPGDGLLGDGLLDDGLPAVPTVEELKALATRLPGPEVRWDLPEAPEWPPEVAVTVYRTVQESLTNVARHAPRARLVTVGVRRTRDTLTVEVTDDGPPARRRPGHGSGYGLIGMRERLHALGGHLHAAPRDGRGWAVRATLPLRASP</sequence>
<dbReference type="InterPro" id="IPR011712">
    <property type="entry name" value="Sig_transdc_His_kin_sub3_dim/P"/>
</dbReference>
<keyword evidence="8" id="KW-0902">Two-component regulatory system</keyword>
<dbReference type="Gene3D" id="1.20.5.1930">
    <property type="match status" value="1"/>
</dbReference>
<feature type="domain" description="Histidine kinase/HSP90-like ATPase" evidence="10">
    <location>
        <begin position="319"/>
        <end position="413"/>
    </location>
</feature>
<reference evidence="11 12" key="1">
    <citation type="submission" date="2024-10" db="EMBL/GenBank/DDBJ databases">
        <title>The Natural Products Discovery Center: Release of the First 8490 Sequenced Strains for Exploring Actinobacteria Biosynthetic Diversity.</title>
        <authorList>
            <person name="Kalkreuter E."/>
            <person name="Kautsar S.A."/>
            <person name="Yang D."/>
            <person name="Bader C.D."/>
            <person name="Teijaro C.N."/>
            <person name="Fluegel L."/>
            <person name="Davis C.M."/>
            <person name="Simpson J.R."/>
            <person name="Lauterbach L."/>
            <person name="Steele A.D."/>
            <person name="Gui C."/>
            <person name="Meng S."/>
            <person name="Li G."/>
            <person name="Viehrig K."/>
            <person name="Ye F."/>
            <person name="Su P."/>
            <person name="Kiefer A.F."/>
            <person name="Nichols A."/>
            <person name="Cepeda A.J."/>
            <person name="Yan W."/>
            <person name="Fan B."/>
            <person name="Jiang Y."/>
            <person name="Adhikari A."/>
            <person name="Zheng C.-J."/>
            <person name="Schuster L."/>
            <person name="Cowan T.M."/>
            <person name="Smanski M.J."/>
            <person name="Chevrette M.G."/>
            <person name="De Carvalho L.P.S."/>
            <person name="Shen B."/>
        </authorList>
    </citation>
    <scope>NUCLEOTIDE SEQUENCE [LARGE SCALE GENOMIC DNA]</scope>
    <source>
        <strain evidence="11 12">NPDC050545</strain>
    </source>
</reference>
<evidence type="ECO:0000256" key="2">
    <source>
        <dbReference type="ARBA" id="ARBA00012438"/>
    </source>
</evidence>
<protein>
    <recommendedName>
        <fullName evidence="2">histidine kinase</fullName>
        <ecNumber evidence="2">2.7.13.3</ecNumber>
    </recommendedName>
</protein>
<name>A0ABW7Z6H5_9ACTN</name>
<dbReference type="Gene3D" id="3.30.565.10">
    <property type="entry name" value="Histidine kinase-like ATPase, C-terminal domain"/>
    <property type="match status" value="1"/>
</dbReference>
<feature type="transmembrane region" description="Helical" evidence="9">
    <location>
        <begin position="30"/>
        <end position="47"/>
    </location>
</feature>
<evidence type="ECO:0000256" key="8">
    <source>
        <dbReference type="ARBA" id="ARBA00023012"/>
    </source>
</evidence>
<dbReference type="PANTHER" id="PTHR24421:SF10">
    <property type="entry name" value="NITRATE_NITRITE SENSOR PROTEIN NARQ"/>
    <property type="match status" value="1"/>
</dbReference>
<evidence type="ECO:0000313" key="11">
    <source>
        <dbReference type="EMBL" id="MFI6503435.1"/>
    </source>
</evidence>
<keyword evidence="9" id="KW-1133">Transmembrane helix</keyword>
<evidence type="ECO:0000256" key="9">
    <source>
        <dbReference type="SAM" id="Phobius"/>
    </source>
</evidence>
<keyword evidence="6 11" id="KW-0418">Kinase</keyword>
<evidence type="ECO:0000256" key="4">
    <source>
        <dbReference type="ARBA" id="ARBA00022679"/>
    </source>
</evidence>
<feature type="transmembrane region" description="Helical" evidence="9">
    <location>
        <begin position="173"/>
        <end position="192"/>
    </location>
</feature>
<dbReference type="GO" id="GO:0016301">
    <property type="term" value="F:kinase activity"/>
    <property type="evidence" value="ECO:0007669"/>
    <property type="project" value="UniProtKB-KW"/>
</dbReference>
<evidence type="ECO:0000313" key="12">
    <source>
        <dbReference type="Proteomes" id="UP001612741"/>
    </source>
</evidence>
<dbReference type="CDD" id="cd16917">
    <property type="entry name" value="HATPase_UhpB-NarQ-NarX-like"/>
    <property type="match status" value="1"/>
</dbReference>
<keyword evidence="12" id="KW-1185">Reference proteome</keyword>
<dbReference type="InterPro" id="IPR050482">
    <property type="entry name" value="Sensor_HK_TwoCompSys"/>
</dbReference>
<keyword evidence="4" id="KW-0808">Transferase</keyword>
<feature type="transmembrane region" description="Helical" evidence="9">
    <location>
        <begin position="143"/>
        <end position="161"/>
    </location>
</feature>
<dbReference type="Pfam" id="PF07730">
    <property type="entry name" value="HisKA_3"/>
    <property type="match status" value="1"/>
</dbReference>
<feature type="transmembrane region" description="Helical" evidence="9">
    <location>
        <begin position="92"/>
        <end position="111"/>
    </location>
</feature>
<keyword evidence="3" id="KW-0597">Phosphoprotein</keyword>
<evidence type="ECO:0000256" key="5">
    <source>
        <dbReference type="ARBA" id="ARBA00022741"/>
    </source>
</evidence>